<dbReference type="InterPro" id="IPR000214">
    <property type="entry name" value="Znf_DNA_glyclase/AP_lyase"/>
</dbReference>
<dbReference type="Pfam" id="PF06827">
    <property type="entry name" value="zf-FPG_IleRS"/>
    <property type="match status" value="1"/>
</dbReference>
<name>A0A8I0HDU4_XANCI</name>
<dbReference type="EMBL" id="JAABFR010002111">
    <property type="protein sequence ID" value="MBD4339166.1"/>
    <property type="molecule type" value="Genomic_DNA"/>
</dbReference>
<evidence type="ECO:0000259" key="4">
    <source>
        <dbReference type="PROSITE" id="PS51066"/>
    </source>
</evidence>
<evidence type="ECO:0000313" key="5">
    <source>
        <dbReference type="EMBL" id="MBD4339166.1"/>
    </source>
</evidence>
<sequence>YYVREVLEEGIKYGGTSISDYRHADGKTGEMQLHLNVYKQPVCKVCGSQIETKIIATRNSHYCPVCQK</sequence>
<dbReference type="PROSITE" id="PS01242">
    <property type="entry name" value="ZF_FPG_1"/>
    <property type="match status" value="1"/>
</dbReference>
<keyword evidence="2" id="KW-0862">Zinc</keyword>
<dbReference type="SUPFAM" id="SSF57716">
    <property type="entry name" value="Glucocorticoid receptor-like (DNA-binding domain)"/>
    <property type="match status" value="1"/>
</dbReference>
<feature type="non-terminal residue" evidence="5">
    <location>
        <position position="1"/>
    </location>
</feature>
<dbReference type="GO" id="GO:0008270">
    <property type="term" value="F:zinc ion binding"/>
    <property type="evidence" value="ECO:0007669"/>
    <property type="project" value="UniProtKB-KW"/>
</dbReference>
<proteinExistence type="predicted"/>
<reference evidence="5" key="1">
    <citation type="submission" date="2020-01" db="EMBL/GenBank/DDBJ databases">
        <authorList>
            <person name="Richard D."/>
        </authorList>
    </citation>
    <scope>NUCLEOTIDE SEQUENCE</scope>
    <source>
        <strain evidence="5">JP541</strain>
    </source>
</reference>
<dbReference type="Gene3D" id="1.10.8.50">
    <property type="match status" value="1"/>
</dbReference>
<keyword evidence="1" id="KW-0479">Metal-binding</keyword>
<dbReference type="Proteomes" id="UP000653002">
    <property type="component" value="Unassembled WGS sequence"/>
</dbReference>
<evidence type="ECO:0000256" key="2">
    <source>
        <dbReference type="ARBA" id="ARBA00022833"/>
    </source>
</evidence>
<dbReference type="AlphaFoldDB" id="A0A8I0HDU4"/>
<protein>
    <submittedName>
        <fullName evidence="5">DNA-formamidopyrimidine glycosylase</fullName>
    </submittedName>
</protein>
<dbReference type="GO" id="GO:0006284">
    <property type="term" value="P:base-excision repair"/>
    <property type="evidence" value="ECO:0007669"/>
    <property type="project" value="InterPro"/>
</dbReference>
<evidence type="ECO:0000256" key="3">
    <source>
        <dbReference type="PROSITE-ProRule" id="PRU00391"/>
    </source>
</evidence>
<gene>
    <name evidence="5" type="ORF">GUH15_24555</name>
</gene>
<dbReference type="InterPro" id="IPR015887">
    <property type="entry name" value="DNA_glyclase_Znf_dom_DNA_BS"/>
</dbReference>
<dbReference type="GO" id="GO:0003677">
    <property type="term" value="F:DNA binding"/>
    <property type="evidence" value="ECO:0007669"/>
    <property type="project" value="InterPro"/>
</dbReference>
<evidence type="ECO:0000256" key="1">
    <source>
        <dbReference type="ARBA" id="ARBA00022723"/>
    </source>
</evidence>
<accession>A0A8I0HDU4</accession>
<organism evidence="5 6">
    <name type="scientific">Xanthomonas citri pv. citri</name>
    <dbReference type="NCBI Taxonomy" id="611301"/>
    <lineage>
        <taxon>Bacteria</taxon>
        <taxon>Pseudomonadati</taxon>
        <taxon>Pseudomonadota</taxon>
        <taxon>Gammaproteobacteria</taxon>
        <taxon>Lysobacterales</taxon>
        <taxon>Lysobacteraceae</taxon>
        <taxon>Xanthomonas</taxon>
    </lineage>
</organism>
<comment type="caution">
    <text evidence="5">The sequence shown here is derived from an EMBL/GenBank/DDBJ whole genome shotgun (WGS) entry which is preliminary data.</text>
</comment>
<dbReference type="InterPro" id="IPR010663">
    <property type="entry name" value="Znf_FPG/IleRS"/>
</dbReference>
<dbReference type="PROSITE" id="PS51066">
    <property type="entry name" value="ZF_FPG_2"/>
    <property type="match status" value="1"/>
</dbReference>
<dbReference type="GO" id="GO:0016799">
    <property type="term" value="F:hydrolase activity, hydrolyzing N-glycosyl compounds"/>
    <property type="evidence" value="ECO:0007669"/>
    <property type="project" value="InterPro"/>
</dbReference>
<evidence type="ECO:0000313" key="6">
    <source>
        <dbReference type="Proteomes" id="UP000653002"/>
    </source>
</evidence>
<keyword evidence="3" id="KW-0863">Zinc-finger</keyword>
<dbReference type="GO" id="GO:0003906">
    <property type="term" value="F:DNA-(apurinic or apyrimidinic site) endonuclease activity"/>
    <property type="evidence" value="ECO:0007669"/>
    <property type="project" value="InterPro"/>
</dbReference>
<feature type="domain" description="FPG-type" evidence="4">
    <location>
        <begin position="36"/>
        <end position="68"/>
    </location>
</feature>